<dbReference type="PANTHER" id="PTHR45947">
    <property type="entry name" value="SULFOQUINOVOSYL TRANSFERASE SQD2"/>
    <property type="match status" value="1"/>
</dbReference>
<keyword evidence="3" id="KW-0808">Transferase</keyword>
<dbReference type="PANTHER" id="PTHR45947:SF3">
    <property type="entry name" value="SULFOQUINOVOSYL TRANSFERASE SQD2"/>
    <property type="match status" value="1"/>
</dbReference>
<organism evidence="3 4">
    <name type="scientific">Sedimentibacter saalensis</name>
    <dbReference type="NCBI Taxonomy" id="130788"/>
    <lineage>
        <taxon>Bacteria</taxon>
        <taxon>Bacillati</taxon>
        <taxon>Bacillota</taxon>
        <taxon>Tissierellia</taxon>
        <taxon>Sedimentibacter</taxon>
    </lineage>
</organism>
<protein>
    <submittedName>
        <fullName evidence="3">Glycosyltransferase involved in cell wall biosynthesis</fullName>
    </submittedName>
</protein>
<accession>A0A562J8Z1</accession>
<dbReference type="InterPro" id="IPR028098">
    <property type="entry name" value="Glyco_trans_4-like_N"/>
</dbReference>
<evidence type="ECO:0000259" key="2">
    <source>
        <dbReference type="Pfam" id="PF13439"/>
    </source>
</evidence>
<evidence type="ECO:0000313" key="3">
    <source>
        <dbReference type="EMBL" id="TWH79375.1"/>
    </source>
</evidence>
<sequence>MKILILSSVDYGLNGISIVIERLYANKIFSNEDVTFVFPNTSEIGMIDVLNSYGYKVNIMNRNSNPMKYFFNLLRFMKQNNFDIVHVHGNSATNTIEVLAAKIVAIPIRIMHVHSASCKHININRVLKPTLNYLCTHRFACSQQAAEYLFDDRKCHIIKNGLDVKKYGFDISERNNLRAEYKVNDNLVIGHVGGFSDVKNQRFLVDLFYSYHSEHPASKLVLVGDGGCRKEIQNKVEKLSISQDVLFLGNRNDVYSLLNMIDLFVFPSIHEGFGVAPIEAQINGLPVIASEGVPRSIKINDNVYFLSLDDDISVWVKQIENISLVRESNSVEKVLNAGFDISDISQNILMLYQELKGETACK</sequence>
<gene>
    <name evidence="3" type="ORF">LY60_02353</name>
</gene>
<dbReference type="SUPFAM" id="SSF53756">
    <property type="entry name" value="UDP-Glycosyltransferase/glycogen phosphorylase"/>
    <property type="match status" value="1"/>
</dbReference>
<dbReference type="AlphaFoldDB" id="A0A562J8Z1"/>
<dbReference type="OrthoDB" id="9806653at2"/>
<reference evidence="3 4" key="1">
    <citation type="submission" date="2019-07" db="EMBL/GenBank/DDBJ databases">
        <title>Genomic Encyclopedia of Type Strains, Phase I: the one thousand microbial genomes (KMG-I) project.</title>
        <authorList>
            <person name="Kyrpides N."/>
        </authorList>
    </citation>
    <scope>NUCLEOTIDE SEQUENCE [LARGE SCALE GENOMIC DNA]</scope>
    <source>
        <strain evidence="3 4">DSM 13558</strain>
    </source>
</reference>
<dbReference type="InterPro" id="IPR050194">
    <property type="entry name" value="Glycosyltransferase_grp1"/>
</dbReference>
<keyword evidence="4" id="KW-1185">Reference proteome</keyword>
<dbReference type="GO" id="GO:0016757">
    <property type="term" value="F:glycosyltransferase activity"/>
    <property type="evidence" value="ECO:0007669"/>
    <property type="project" value="InterPro"/>
</dbReference>
<dbReference type="RefSeq" id="WP_145083693.1">
    <property type="nucleotide sequence ID" value="NZ_VLKH01000006.1"/>
</dbReference>
<name>A0A562J8Z1_9FIRM</name>
<dbReference type="InterPro" id="IPR001296">
    <property type="entry name" value="Glyco_trans_1"/>
</dbReference>
<comment type="caution">
    <text evidence="3">The sequence shown here is derived from an EMBL/GenBank/DDBJ whole genome shotgun (WGS) entry which is preliminary data.</text>
</comment>
<dbReference type="Pfam" id="PF13439">
    <property type="entry name" value="Glyco_transf_4"/>
    <property type="match status" value="1"/>
</dbReference>
<dbReference type="EMBL" id="VLKH01000006">
    <property type="protein sequence ID" value="TWH79375.1"/>
    <property type="molecule type" value="Genomic_DNA"/>
</dbReference>
<evidence type="ECO:0000259" key="1">
    <source>
        <dbReference type="Pfam" id="PF00534"/>
    </source>
</evidence>
<dbReference type="Pfam" id="PF00534">
    <property type="entry name" value="Glycos_transf_1"/>
    <property type="match status" value="1"/>
</dbReference>
<dbReference type="Proteomes" id="UP000315343">
    <property type="component" value="Unassembled WGS sequence"/>
</dbReference>
<feature type="domain" description="Glycosyltransferase subfamily 4-like N-terminal" evidence="2">
    <location>
        <begin position="35"/>
        <end position="165"/>
    </location>
</feature>
<dbReference type="Gene3D" id="3.40.50.2000">
    <property type="entry name" value="Glycogen Phosphorylase B"/>
    <property type="match status" value="2"/>
</dbReference>
<evidence type="ECO:0000313" key="4">
    <source>
        <dbReference type="Proteomes" id="UP000315343"/>
    </source>
</evidence>
<feature type="domain" description="Glycosyl transferase family 1" evidence="1">
    <location>
        <begin position="177"/>
        <end position="294"/>
    </location>
</feature>
<proteinExistence type="predicted"/>